<feature type="domain" description="Peptidase S1" evidence="3">
    <location>
        <begin position="22"/>
        <end position="321"/>
    </location>
</feature>
<reference evidence="5" key="1">
    <citation type="journal article" date="2019" name="Int. J. Syst. Evol. Microbiol.">
        <title>The Global Catalogue of Microorganisms (GCM) 10K type strain sequencing project: providing services to taxonomists for standard genome sequencing and annotation.</title>
        <authorList>
            <consortium name="The Broad Institute Genomics Platform"/>
            <consortium name="The Broad Institute Genome Sequencing Center for Infectious Disease"/>
            <person name="Wu L."/>
            <person name="Ma J."/>
        </authorList>
    </citation>
    <scope>NUCLEOTIDE SEQUENCE [LARGE SCALE GENOMIC DNA]</scope>
    <source>
        <strain evidence="5">NBRC 15640</strain>
    </source>
</reference>
<protein>
    <submittedName>
        <fullName evidence="4">Serine protease</fullName>
    </submittedName>
</protein>
<dbReference type="GO" id="GO:0006508">
    <property type="term" value="P:proteolysis"/>
    <property type="evidence" value="ECO:0007669"/>
    <property type="project" value="UniProtKB-KW"/>
</dbReference>
<name>A0AAV5NX65_9VIBR</name>
<dbReference type="PROSITE" id="PS00134">
    <property type="entry name" value="TRYPSIN_HIS"/>
    <property type="match status" value="1"/>
</dbReference>
<dbReference type="SUPFAM" id="SSF50494">
    <property type="entry name" value="Trypsin-like serine proteases"/>
    <property type="match status" value="1"/>
</dbReference>
<sequence length="386" mass="42248">MKKILASMAILAGMWSVNSFAIVDGEIVTDTTAKSRVAIRSSDMAELPHCTGTLVAPNWVLTAAHCLVFPLENGDYKVLHPSDLSISVRSITLTGVGTGDVYVPSHVIIYPKYTRYSESKLGNDNQVELKALELDHDVALIRLENSVRISGVSPVTLASNDEMKVIEEELNEDWKTHNRNNERSENVVGYGWGFTDANASVATDSLRKGNFTFYPTADCYVRLTSDESFPALMGGPWNTSKICTLPSSPRDLGSAVGTLYGVHVCNGDSGGPLMYERNGKNIQIGIASGVPLLQPNCGSYTKPAFYAKVSTYYGWIQSYVANDKIPSEKVVLPDVVIDAREELEHKENCKEGISTRNCNFKQPDGASAPGLWFLMAIGLLGWIRRK</sequence>
<keyword evidence="1" id="KW-1133">Transmembrane helix</keyword>
<dbReference type="PANTHER" id="PTHR24260:SF132">
    <property type="entry name" value="PEPTIDASE S1 DOMAIN-CONTAINING PROTEIN"/>
    <property type="match status" value="1"/>
</dbReference>
<keyword evidence="1" id="KW-0812">Transmembrane</keyword>
<dbReference type="Gene3D" id="2.40.10.10">
    <property type="entry name" value="Trypsin-like serine proteases"/>
    <property type="match status" value="1"/>
</dbReference>
<dbReference type="InterPro" id="IPR051333">
    <property type="entry name" value="CLIP_Serine_Protease"/>
</dbReference>
<proteinExistence type="predicted"/>
<dbReference type="SMART" id="SM00020">
    <property type="entry name" value="Tryp_SPc"/>
    <property type="match status" value="1"/>
</dbReference>
<feature type="transmembrane region" description="Helical" evidence="1">
    <location>
        <begin position="366"/>
        <end position="383"/>
    </location>
</feature>
<feature type="signal peptide" evidence="2">
    <location>
        <begin position="1"/>
        <end position="21"/>
    </location>
</feature>
<evidence type="ECO:0000313" key="5">
    <source>
        <dbReference type="Proteomes" id="UP001156690"/>
    </source>
</evidence>
<dbReference type="PROSITE" id="PS50240">
    <property type="entry name" value="TRYPSIN_DOM"/>
    <property type="match status" value="1"/>
</dbReference>
<dbReference type="CDD" id="cd00190">
    <property type="entry name" value="Tryp_SPc"/>
    <property type="match status" value="1"/>
</dbReference>
<keyword evidence="1" id="KW-0472">Membrane</keyword>
<dbReference type="PANTHER" id="PTHR24260">
    <property type="match status" value="1"/>
</dbReference>
<dbReference type="RefSeq" id="WP_126610087.1">
    <property type="nucleotide sequence ID" value="NZ_AP025144.1"/>
</dbReference>
<evidence type="ECO:0000313" key="4">
    <source>
        <dbReference type="EMBL" id="GLQ74894.1"/>
    </source>
</evidence>
<evidence type="ECO:0000259" key="3">
    <source>
        <dbReference type="PROSITE" id="PS50240"/>
    </source>
</evidence>
<dbReference type="InterPro" id="IPR001254">
    <property type="entry name" value="Trypsin_dom"/>
</dbReference>
<keyword evidence="4" id="KW-0378">Hydrolase</keyword>
<keyword evidence="4" id="KW-0645">Protease</keyword>
<dbReference type="Proteomes" id="UP001156690">
    <property type="component" value="Unassembled WGS sequence"/>
</dbReference>
<dbReference type="Pfam" id="PF00089">
    <property type="entry name" value="Trypsin"/>
    <property type="match status" value="1"/>
</dbReference>
<accession>A0AAV5NX65</accession>
<comment type="caution">
    <text evidence="4">The sequence shown here is derived from an EMBL/GenBank/DDBJ whole genome shotgun (WGS) entry which is preliminary data.</text>
</comment>
<dbReference type="InterPro" id="IPR043504">
    <property type="entry name" value="Peptidase_S1_PA_chymotrypsin"/>
</dbReference>
<feature type="chain" id="PRO_5043663572" evidence="2">
    <location>
        <begin position="22"/>
        <end position="386"/>
    </location>
</feature>
<dbReference type="InterPro" id="IPR001314">
    <property type="entry name" value="Peptidase_S1A"/>
</dbReference>
<dbReference type="InterPro" id="IPR009003">
    <property type="entry name" value="Peptidase_S1_PA"/>
</dbReference>
<keyword evidence="2" id="KW-0732">Signal</keyword>
<dbReference type="EMBL" id="BSNX01000067">
    <property type="protein sequence ID" value="GLQ74894.1"/>
    <property type="molecule type" value="Genomic_DNA"/>
</dbReference>
<organism evidence="4 5">
    <name type="scientific">Vibrio penaeicida</name>
    <dbReference type="NCBI Taxonomy" id="104609"/>
    <lineage>
        <taxon>Bacteria</taxon>
        <taxon>Pseudomonadati</taxon>
        <taxon>Pseudomonadota</taxon>
        <taxon>Gammaproteobacteria</taxon>
        <taxon>Vibrionales</taxon>
        <taxon>Vibrionaceae</taxon>
        <taxon>Vibrio</taxon>
    </lineage>
</organism>
<evidence type="ECO:0000256" key="2">
    <source>
        <dbReference type="SAM" id="SignalP"/>
    </source>
</evidence>
<dbReference type="AlphaFoldDB" id="A0AAV5NX65"/>
<dbReference type="InterPro" id="IPR018114">
    <property type="entry name" value="TRYPSIN_HIS"/>
</dbReference>
<dbReference type="GO" id="GO:0004252">
    <property type="term" value="F:serine-type endopeptidase activity"/>
    <property type="evidence" value="ECO:0007669"/>
    <property type="project" value="InterPro"/>
</dbReference>
<keyword evidence="5" id="KW-1185">Reference proteome</keyword>
<gene>
    <name evidence="4" type="ORF">GCM10007932_42560</name>
</gene>
<evidence type="ECO:0000256" key="1">
    <source>
        <dbReference type="SAM" id="Phobius"/>
    </source>
</evidence>
<dbReference type="PRINTS" id="PR00722">
    <property type="entry name" value="CHYMOTRYPSIN"/>
</dbReference>